<dbReference type="InterPro" id="IPR000742">
    <property type="entry name" value="EGF"/>
</dbReference>
<dbReference type="InterPro" id="IPR029787">
    <property type="entry name" value="Nucleotide_cyclase"/>
</dbReference>
<dbReference type="Gene3D" id="1.10.510.10">
    <property type="entry name" value="Transferase(Phosphotransferase) domain 1"/>
    <property type="match status" value="1"/>
</dbReference>
<dbReference type="STRING" id="1257118.L8GHZ9"/>
<keyword evidence="12" id="KW-0418">Kinase</keyword>
<dbReference type="GeneID" id="14913267"/>
<evidence type="ECO:0000256" key="11">
    <source>
        <dbReference type="ARBA" id="ARBA00022741"/>
    </source>
</evidence>
<evidence type="ECO:0000256" key="20">
    <source>
        <dbReference type="ARBA" id="ARBA00048679"/>
    </source>
</evidence>
<keyword evidence="11 22" id="KW-0547">Nucleotide-binding</keyword>
<dbReference type="SMART" id="SM00220">
    <property type="entry name" value="S_TKc"/>
    <property type="match status" value="1"/>
</dbReference>
<keyword evidence="7" id="KW-0808">Transferase</keyword>
<keyword evidence="6 21" id="KW-0245">EGF-like domain</keyword>
<organism evidence="28 29">
    <name type="scientific">Acanthamoeba castellanii (strain ATCC 30010 / Neff)</name>
    <dbReference type="NCBI Taxonomy" id="1257118"/>
    <lineage>
        <taxon>Eukaryota</taxon>
        <taxon>Amoebozoa</taxon>
        <taxon>Discosea</taxon>
        <taxon>Longamoebia</taxon>
        <taxon>Centramoebida</taxon>
        <taxon>Acanthamoebidae</taxon>
        <taxon>Acanthamoeba</taxon>
    </lineage>
</organism>
<keyword evidence="17 21" id="KW-1015">Disulfide bond</keyword>
<dbReference type="InterPro" id="IPR017441">
    <property type="entry name" value="Protein_kinase_ATP_BS"/>
</dbReference>
<dbReference type="Proteomes" id="UP000011083">
    <property type="component" value="Unassembled WGS sequence"/>
</dbReference>
<evidence type="ECO:0000256" key="9">
    <source>
        <dbReference type="ARBA" id="ARBA00022729"/>
    </source>
</evidence>
<evidence type="ECO:0000256" key="21">
    <source>
        <dbReference type="PROSITE-ProRule" id="PRU00076"/>
    </source>
</evidence>
<keyword evidence="8 24" id="KW-0812">Transmembrane</keyword>
<evidence type="ECO:0000256" key="10">
    <source>
        <dbReference type="ARBA" id="ARBA00022737"/>
    </source>
</evidence>
<keyword evidence="9 25" id="KW-0732">Signal</keyword>
<keyword evidence="14 24" id="KW-1133">Transmembrane helix</keyword>
<keyword evidence="18" id="KW-0325">Glycoprotein</keyword>
<comment type="subcellular location">
    <subcellularLocation>
        <location evidence="1">Membrane</location>
        <topology evidence="1">Single-pass type I membrane protein</topology>
    </subcellularLocation>
</comment>
<comment type="catalytic activity">
    <reaction evidence="20">
        <text>L-seryl-[protein] + ATP = O-phospho-L-seryl-[protein] + ADP + H(+)</text>
        <dbReference type="Rhea" id="RHEA:17989"/>
        <dbReference type="Rhea" id="RHEA-COMP:9863"/>
        <dbReference type="Rhea" id="RHEA-COMP:11604"/>
        <dbReference type="ChEBI" id="CHEBI:15378"/>
        <dbReference type="ChEBI" id="CHEBI:29999"/>
        <dbReference type="ChEBI" id="CHEBI:30616"/>
        <dbReference type="ChEBI" id="CHEBI:83421"/>
        <dbReference type="ChEBI" id="CHEBI:456216"/>
        <dbReference type="EC" id="2.7.11.1"/>
    </reaction>
</comment>
<comment type="caution">
    <text evidence="21">Lacks conserved residue(s) required for the propagation of feature annotation.</text>
</comment>
<feature type="domain" description="EGF-like" evidence="27">
    <location>
        <begin position="676"/>
        <end position="711"/>
    </location>
</feature>
<dbReference type="Pfam" id="PF07714">
    <property type="entry name" value="PK_Tyr_Ser-Thr"/>
    <property type="match status" value="1"/>
</dbReference>
<dbReference type="GO" id="GO:0016020">
    <property type="term" value="C:membrane"/>
    <property type="evidence" value="ECO:0007669"/>
    <property type="project" value="UniProtKB-SubCell"/>
</dbReference>
<dbReference type="EC" id="2.7.11.1" evidence="4"/>
<sequence length="1221" mass="131095">MYIMTRLPALLLILVVLLRGGHAAVIGTGSTSAAPLLSAWAKAYIFSQDSETVTYGAVSNVTAGLDLVTNGLADFLVTDGALSSAQLGVGKLQIPLIGSAIVAAYHLPSLAATDPPLVFDGAVLAAIWVGNITSWNDTAIVNLNPSLSGKLPTEQIALSFSTGDAVTHLFMAALSAFSADFNSTLRAAGGQFAGIGGLSSAVEQSNATSRLAYTEATANSLTYVDIGTFNSLASSTVAYASMRNAADTTVRVSTDTVQSAMTDFRAAVLAGETTLLFNGNGTQSYPMSFMHYLATNTSRVTLDCYAVEQYLVFLSWTQVNNGATQTAVAGGYVQLINGFRKVMVDALGTVTCNGDKALSKAFLIVNYNDDNFQLEYFYQTSLLGVTSMIAGDVDFGTTISYPTSAQQAMMPYVLPLPIGVGGVGPVYNIPDIVTDNLLILDFQTISDIYLNKIKRWNHANITRLNPTLAMPDHDIIIVYENATSSPTYLYTSALSQMVPEFAARIGPTTRIDFPVIHEEPQRTLAVAASDVVGPMQSNPYSLGLWTNYDVLNVRTVRAAAMVNVAGNVVAPGSESFLSAMNDFADRPEVTTLFLAPGNGSWPLATYNFALVNSRTTAVCQKATALVDWMYWSQTSAEGLQLANGMGVTVCGQSEVLMKRLLASFANITCDGVASFSLFGCVHDGTMCSNHGNCSSSGVCQCGDDWEGQYCQTLKSDSSSSDNLGVILGATLGAVVPLLCLLFLFLIGVIVALVVHMERKRRVKDDWEIDADELEMSEQLGAGGYGTVYRAKWRGTEVAVKMMPSEQITREMERSFKEEVRVMTALRHPNVVLFMAASTKVGEMCIVIEFMALGSLFDLLHNELIPELPYALKIKMAYHAAKGMHFLHSSGIVHRDLKSLNLLLDNKWNVKVSDFGLTKFRDELKKGGVGQAGQMQGSVHWMAPEILNETLDADYILADVYAFGIILWELYTREQPYMGLSPAAVAVAVIRDNMRPPLPQGDDAMPAEYAELVTSCWHSDPSIRPTFLESMTRLSGISGDVLGTSLSHTKSSSSTSSYPLAINSSTFSQGSASAHSSSSGSGSTSSSKNLDAAGAVGGGGAVKPPEGEVVIVFSDITRAASLWDFNAEAMRDATLLHNELVRRLVKKHGGYEVVFLRDRNSGEGSFCLAFSDIGAALDWCGDTQRQLLAVEWSEALLEHPGAAEEWGDTDDRYHLLPSNCQL</sequence>
<dbReference type="InterPro" id="IPR051681">
    <property type="entry name" value="Ser/Thr_Kinases-Pseudokinases"/>
</dbReference>
<evidence type="ECO:0000256" key="5">
    <source>
        <dbReference type="ARBA" id="ARBA00022527"/>
    </source>
</evidence>
<dbReference type="PROSITE" id="PS50011">
    <property type="entry name" value="PROTEIN_KINASE_DOM"/>
    <property type="match status" value="1"/>
</dbReference>
<protein>
    <recommendedName>
        <fullName evidence="4">non-specific serine/threonine protein kinase</fullName>
        <ecNumber evidence="4">2.7.11.1</ecNumber>
    </recommendedName>
</protein>
<feature type="transmembrane region" description="Helical" evidence="24">
    <location>
        <begin position="723"/>
        <end position="754"/>
    </location>
</feature>
<dbReference type="GO" id="GO:0005524">
    <property type="term" value="F:ATP binding"/>
    <property type="evidence" value="ECO:0007669"/>
    <property type="project" value="UniProtKB-UniRule"/>
</dbReference>
<keyword evidence="5" id="KW-0723">Serine/threonine-protein kinase</keyword>
<dbReference type="InterPro" id="IPR008271">
    <property type="entry name" value="Ser/Thr_kinase_AS"/>
</dbReference>
<dbReference type="KEGG" id="acan:ACA1_092050"/>
<name>L8GHZ9_ACACF</name>
<evidence type="ECO:0000256" key="24">
    <source>
        <dbReference type="SAM" id="Phobius"/>
    </source>
</evidence>
<evidence type="ECO:0000259" key="26">
    <source>
        <dbReference type="PROSITE" id="PS50011"/>
    </source>
</evidence>
<feature type="compositionally biased region" description="Low complexity" evidence="23">
    <location>
        <begin position="1070"/>
        <end position="1086"/>
    </location>
</feature>
<dbReference type="GO" id="GO:0007229">
    <property type="term" value="P:integrin-mediated signaling pathway"/>
    <property type="evidence" value="ECO:0007669"/>
    <property type="project" value="UniProtKB-KW"/>
</dbReference>
<evidence type="ECO:0000256" key="15">
    <source>
        <dbReference type="ARBA" id="ARBA00023037"/>
    </source>
</evidence>
<dbReference type="Gene3D" id="3.30.70.1230">
    <property type="entry name" value="Nucleotide cyclase"/>
    <property type="match status" value="1"/>
</dbReference>
<dbReference type="InterPro" id="IPR011009">
    <property type="entry name" value="Kinase-like_dom_sf"/>
</dbReference>
<dbReference type="PANTHER" id="PTHR44329">
    <property type="entry name" value="SERINE/THREONINE-PROTEIN KINASE TNNI3K-RELATED"/>
    <property type="match status" value="1"/>
</dbReference>
<feature type="disulfide bond" evidence="21">
    <location>
        <begin position="701"/>
        <end position="710"/>
    </location>
</feature>
<keyword evidence="13 22" id="KW-0067">ATP-binding</keyword>
<evidence type="ECO:0000256" key="22">
    <source>
        <dbReference type="PROSITE-ProRule" id="PRU10141"/>
    </source>
</evidence>
<comment type="similarity">
    <text evidence="2">Belongs to the protein kinase superfamily. TKL Ser/Thr protein kinase family.</text>
</comment>
<feature type="domain" description="Protein kinase" evidence="26">
    <location>
        <begin position="773"/>
        <end position="1036"/>
    </location>
</feature>
<feature type="chain" id="PRO_5003989540" description="non-specific serine/threonine protein kinase" evidence="25">
    <location>
        <begin position="24"/>
        <end position="1221"/>
    </location>
</feature>
<evidence type="ECO:0000256" key="2">
    <source>
        <dbReference type="ARBA" id="ARBA00005843"/>
    </source>
</evidence>
<dbReference type="PROSITE" id="PS00022">
    <property type="entry name" value="EGF_1"/>
    <property type="match status" value="1"/>
</dbReference>
<evidence type="ECO:0000256" key="23">
    <source>
        <dbReference type="SAM" id="MobiDB-lite"/>
    </source>
</evidence>
<dbReference type="PRINTS" id="PR00109">
    <property type="entry name" value="TYRKINASE"/>
</dbReference>
<dbReference type="SUPFAM" id="SSF53850">
    <property type="entry name" value="Periplasmic binding protein-like II"/>
    <property type="match status" value="2"/>
</dbReference>
<evidence type="ECO:0000259" key="27">
    <source>
        <dbReference type="PROSITE" id="PS50026"/>
    </source>
</evidence>
<keyword evidence="16 24" id="KW-0472">Membrane</keyword>
<evidence type="ECO:0000256" key="12">
    <source>
        <dbReference type="ARBA" id="ARBA00022777"/>
    </source>
</evidence>
<evidence type="ECO:0000256" key="3">
    <source>
        <dbReference type="ARBA" id="ARBA00007449"/>
    </source>
</evidence>
<dbReference type="FunFam" id="2.10.25.10:FF:000036">
    <property type="entry name" value="Integrin beta"/>
    <property type="match status" value="1"/>
</dbReference>
<dbReference type="EMBL" id="KB008103">
    <property type="protein sequence ID" value="ELR12695.1"/>
    <property type="molecule type" value="Genomic_DNA"/>
</dbReference>
<dbReference type="Gene3D" id="3.40.190.10">
    <property type="entry name" value="Periplasmic binding protein-like II"/>
    <property type="match status" value="4"/>
</dbReference>
<keyword evidence="15" id="KW-0401">Integrin</keyword>
<dbReference type="PROSITE" id="PS00107">
    <property type="entry name" value="PROTEIN_KINASE_ATP"/>
    <property type="match status" value="1"/>
</dbReference>
<evidence type="ECO:0000256" key="6">
    <source>
        <dbReference type="ARBA" id="ARBA00022536"/>
    </source>
</evidence>
<dbReference type="CDD" id="cd13999">
    <property type="entry name" value="STKc_MAP3K-like"/>
    <property type="match status" value="1"/>
</dbReference>
<dbReference type="OMA" id="NITSWND"/>
<dbReference type="Pfam" id="PF12849">
    <property type="entry name" value="PBP_like_2"/>
    <property type="match status" value="2"/>
</dbReference>
<evidence type="ECO:0000313" key="28">
    <source>
        <dbReference type="EMBL" id="ELR12695.1"/>
    </source>
</evidence>
<evidence type="ECO:0000256" key="16">
    <source>
        <dbReference type="ARBA" id="ARBA00023136"/>
    </source>
</evidence>
<feature type="region of interest" description="Disordered" evidence="23">
    <location>
        <begin position="1070"/>
        <end position="1090"/>
    </location>
</feature>
<dbReference type="AlphaFoldDB" id="L8GHZ9"/>
<keyword evidence="29" id="KW-1185">Reference proteome</keyword>
<evidence type="ECO:0000313" key="29">
    <source>
        <dbReference type="Proteomes" id="UP000011083"/>
    </source>
</evidence>
<dbReference type="PROSITE" id="PS00108">
    <property type="entry name" value="PROTEIN_KINASE_ST"/>
    <property type="match status" value="1"/>
</dbReference>
<dbReference type="SUPFAM" id="SSF55073">
    <property type="entry name" value="Nucleotide cyclase"/>
    <property type="match status" value="1"/>
</dbReference>
<evidence type="ECO:0000256" key="19">
    <source>
        <dbReference type="ARBA" id="ARBA00047899"/>
    </source>
</evidence>
<dbReference type="VEuPathDB" id="AmoebaDB:ACA1_092050"/>
<evidence type="ECO:0000256" key="1">
    <source>
        <dbReference type="ARBA" id="ARBA00004479"/>
    </source>
</evidence>
<reference evidence="28 29" key="1">
    <citation type="journal article" date="2013" name="Genome Biol.">
        <title>Genome of Acanthamoeba castellanii highlights extensive lateral gene transfer and early evolution of tyrosine kinase signaling.</title>
        <authorList>
            <person name="Clarke M."/>
            <person name="Lohan A.J."/>
            <person name="Liu B."/>
            <person name="Lagkouvardos I."/>
            <person name="Roy S."/>
            <person name="Zafar N."/>
            <person name="Bertelli C."/>
            <person name="Schilde C."/>
            <person name="Kianianmomeni A."/>
            <person name="Burglin T.R."/>
            <person name="Frech C."/>
            <person name="Turcotte B."/>
            <person name="Kopec K.O."/>
            <person name="Synnott J.M."/>
            <person name="Choo C."/>
            <person name="Paponov I."/>
            <person name="Finkler A."/>
            <person name="Soon Heng Tan C."/>
            <person name="Hutchins A.P."/>
            <person name="Weinmeier T."/>
            <person name="Rattei T."/>
            <person name="Chu J.S."/>
            <person name="Gimenez G."/>
            <person name="Irimia M."/>
            <person name="Rigden D.J."/>
            <person name="Fitzpatrick D.A."/>
            <person name="Lorenzo-Morales J."/>
            <person name="Bateman A."/>
            <person name="Chiu C.H."/>
            <person name="Tang P."/>
            <person name="Hegemann P."/>
            <person name="Fromm H."/>
            <person name="Raoult D."/>
            <person name="Greub G."/>
            <person name="Miranda-Saavedra D."/>
            <person name="Chen N."/>
            <person name="Nash P."/>
            <person name="Ginger M.L."/>
            <person name="Horn M."/>
            <person name="Schaap P."/>
            <person name="Caler L."/>
            <person name="Loftus B."/>
        </authorList>
    </citation>
    <scope>NUCLEOTIDE SEQUENCE [LARGE SCALE GENOMIC DNA]</scope>
    <source>
        <strain evidence="28 29">Neff</strain>
    </source>
</reference>
<feature type="signal peptide" evidence="25">
    <location>
        <begin position="1"/>
        <end position="23"/>
    </location>
</feature>
<dbReference type="RefSeq" id="XP_004334708.1">
    <property type="nucleotide sequence ID" value="XM_004334660.1"/>
</dbReference>
<dbReference type="OrthoDB" id="26722at2759"/>
<dbReference type="FunFam" id="3.30.200.20:FF:000060">
    <property type="entry name" value="Serine/threonine-protein kinase isoform 1"/>
    <property type="match status" value="1"/>
</dbReference>
<evidence type="ECO:0000256" key="17">
    <source>
        <dbReference type="ARBA" id="ARBA00023157"/>
    </source>
</evidence>
<evidence type="ECO:0000256" key="18">
    <source>
        <dbReference type="ARBA" id="ARBA00023180"/>
    </source>
</evidence>
<dbReference type="GO" id="GO:0004674">
    <property type="term" value="F:protein serine/threonine kinase activity"/>
    <property type="evidence" value="ECO:0007669"/>
    <property type="project" value="UniProtKB-KW"/>
</dbReference>
<dbReference type="PROSITE" id="PS50026">
    <property type="entry name" value="EGF_3"/>
    <property type="match status" value="1"/>
</dbReference>
<keyword evidence="10" id="KW-0677">Repeat</keyword>
<evidence type="ECO:0000256" key="25">
    <source>
        <dbReference type="SAM" id="SignalP"/>
    </source>
</evidence>
<evidence type="ECO:0000256" key="13">
    <source>
        <dbReference type="ARBA" id="ARBA00022840"/>
    </source>
</evidence>
<evidence type="ECO:0000256" key="14">
    <source>
        <dbReference type="ARBA" id="ARBA00022989"/>
    </source>
</evidence>
<dbReference type="InterPro" id="IPR000719">
    <property type="entry name" value="Prot_kinase_dom"/>
</dbReference>
<evidence type="ECO:0000256" key="8">
    <source>
        <dbReference type="ARBA" id="ARBA00022692"/>
    </source>
</evidence>
<dbReference type="SUPFAM" id="SSF56112">
    <property type="entry name" value="Protein kinase-like (PK-like)"/>
    <property type="match status" value="1"/>
</dbReference>
<comment type="catalytic activity">
    <reaction evidence="19">
        <text>L-threonyl-[protein] + ATP = O-phospho-L-threonyl-[protein] + ADP + H(+)</text>
        <dbReference type="Rhea" id="RHEA:46608"/>
        <dbReference type="Rhea" id="RHEA-COMP:11060"/>
        <dbReference type="Rhea" id="RHEA-COMP:11605"/>
        <dbReference type="ChEBI" id="CHEBI:15378"/>
        <dbReference type="ChEBI" id="CHEBI:30013"/>
        <dbReference type="ChEBI" id="CHEBI:30616"/>
        <dbReference type="ChEBI" id="CHEBI:61977"/>
        <dbReference type="ChEBI" id="CHEBI:456216"/>
        <dbReference type="EC" id="2.7.11.1"/>
    </reaction>
</comment>
<dbReference type="InterPro" id="IPR024370">
    <property type="entry name" value="PBP_domain"/>
</dbReference>
<proteinExistence type="inferred from homology"/>
<evidence type="ECO:0000256" key="7">
    <source>
        <dbReference type="ARBA" id="ARBA00022679"/>
    </source>
</evidence>
<comment type="similarity">
    <text evidence="3">Belongs to the integrin beta chain family.</text>
</comment>
<accession>L8GHZ9</accession>
<gene>
    <name evidence="28" type="ORF">ACA1_092050</name>
</gene>
<dbReference type="InterPro" id="IPR001245">
    <property type="entry name" value="Ser-Thr/Tyr_kinase_cat_dom"/>
</dbReference>
<evidence type="ECO:0000256" key="4">
    <source>
        <dbReference type="ARBA" id="ARBA00012513"/>
    </source>
</evidence>
<feature type="binding site" evidence="22">
    <location>
        <position position="800"/>
    </location>
    <ligand>
        <name>ATP</name>
        <dbReference type="ChEBI" id="CHEBI:30616"/>
    </ligand>
</feature>